<evidence type="ECO:0000313" key="3">
    <source>
        <dbReference type="EMBL" id="SDS56261.1"/>
    </source>
</evidence>
<dbReference type="RefSeq" id="WP_146687406.1">
    <property type="nucleotide sequence ID" value="NZ_LT629750.1"/>
</dbReference>
<keyword evidence="4" id="KW-1185">Reference proteome</keyword>
<evidence type="ECO:0000313" key="4">
    <source>
        <dbReference type="Proteomes" id="UP000243904"/>
    </source>
</evidence>
<dbReference type="PANTHER" id="PTHR48207:SF3">
    <property type="entry name" value="SUCCINATE--HYDROXYMETHYLGLUTARATE COA-TRANSFERASE"/>
    <property type="match status" value="1"/>
</dbReference>
<dbReference type="InterPro" id="IPR003673">
    <property type="entry name" value="CoA-Trfase_fam_III"/>
</dbReference>
<dbReference type="SUPFAM" id="SSF89796">
    <property type="entry name" value="CoA-transferase family III (CaiB/BaiF)"/>
    <property type="match status" value="1"/>
</dbReference>
<evidence type="ECO:0000256" key="2">
    <source>
        <dbReference type="SAM" id="MobiDB-lite"/>
    </source>
</evidence>
<reference evidence="4" key="1">
    <citation type="submission" date="2016-10" db="EMBL/GenBank/DDBJ databases">
        <authorList>
            <person name="Varghese N."/>
            <person name="Submissions S."/>
        </authorList>
    </citation>
    <scope>NUCLEOTIDE SEQUENCE [LARGE SCALE GENOMIC DNA]</scope>
    <source>
        <strain evidence="4">GAS369</strain>
    </source>
</reference>
<dbReference type="Pfam" id="PF02515">
    <property type="entry name" value="CoA_transf_3"/>
    <property type="match status" value="1"/>
</dbReference>
<proteinExistence type="predicted"/>
<gene>
    <name evidence="3" type="ORF">SAMN05444158_2438</name>
</gene>
<dbReference type="Gene3D" id="3.40.50.10540">
    <property type="entry name" value="Crotonobetainyl-coa:carnitine coa-transferase, domain 1"/>
    <property type="match status" value="1"/>
</dbReference>
<dbReference type="Gene3D" id="3.30.1540.10">
    <property type="entry name" value="formyl-coa transferase, domain 3"/>
    <property type="match status" value="1"/>
</dbReference>
<protein>
    <submittedName>
        <fullName evidence="3">Crotonobetainyl-CoA:carnitine CoA-transferase CaiB</fullName>
    </submittedName>
</protein>
<dbReference type="AlphaFoldDB" id="A0A1H1T7W7"/>
<dbReference type="GO" id="GO:0008410">
    <property type="term" value="F:CoA-transferase activity"/>
    <property type="evidence" value="ECO:0007669"/>
    <property type="project" value="TreeGrafter"/>
</dbReference>
<sequence length="378" mass="40634">MKHPRPLEGVVIVELGHSVAGPYAGLILADLGARVIKVENPKHGDYARDWGPPFWGDTSSSFASLNRGKESITVDFADPEEAAALRRLILDKADGVIQNLRPGILDAYGLSAAEFRKEKPSLIWCDIGAFGANGPMARKPGYDPLVQASSGIMSVTGEGNRPPVRVGISLVDMGSGMWAALGFLASFIARMKQGEGAQVSTSLFETGLAWMMIPLAGYEAAGDVRKPYGSGVAEIVPYQAFETMDGWLMIAAGNDNLFRKFCDVLDRKDLTIDPDFVTNSARVVNRERLIPIVAAAVARFEADELGRRLDAVGVPNAPLLGVEEVAHHPQTKALDLNSPCDDNLSLVSIPISFDGVRPRTSRRAPKLGEHNANFKSGT</sequence>
<name>A0A1H1T7W7_9BRAD</name>
<feature type="region of interest" description="Disordered" evidence="2">
    <location>
        <begin position="358"/>
        <end position="378"/>
    </location>
</feature>
<evidence type="ECO:0000256" key="1">
    <source>
        <dbReference type="ARBA" id="ARBA00022679"/>
    </source>
</evidence>
<accession>A0A1H1T7W7</accession>
<dbReference type="EMBL" id="LT629750">
    <property type="protein sequence ID" value="SDS56261.1"/>
    <property type="molecule type" value="Genomic_DNA"/>
</dbReference>
<dbReference type="PANTHER" id="PTHR48207">
    <property type="entry name" value="SUCCINATE--HYDROXYMETHYLGLUTARATE COA-TRANSFERASE"/>
    <property type="match status" value="1"/>
</dbReference>
<dbReference type="InterPro" id="IPR044855">
    <property type="entry name" value="CoA-Trfase_III_dom3_sf"/>
</dbReference>
<dbReference type="InterPro" id="IPR023606">
    <property type="entry name" value="CoA-Trfase_III_dom_1_sf"/>
</dbReference>
<organism evidence="3 4">
    <name type="scientific">Bradyrhizobium canariense</name>
    <dbReference type="NCBI Taxonomy" id="255045"/>
    <lineage>
        <taxon>Bacteria</taxon>
        <taxon>Pseudomonadati</taxon>
        <taxon>Pseudomonadota</taxon>
        <taxon>Alphaproteobacteria</taxon>
        <taxon>Hyphomicrobiales</taxon>
        <taxon>Nitrobacteraceae</taxon>
        <taxon>Bradyrhizobium</taxon>
    </lineage>
</organism>
<dbReference type="Proteomes" id="UP000243904">
    <property type="component" value="Chromosome I"/>
</dbReference>
<keyword evidence="1 3" id="KW-0808">Transferase</keyword>
<dbReference type="InterPro" id="IPR050483">
    <property type="entry name" value="CoA-transferase_III_domain"/>
</dbReference>